<name>A0A5J4V5K7_9EUKA</name>
<evidence type="ECO:0000256" key="1">
    <source>
        <dbReference type="SAM" id="Phobius"/>
    </source>
</evidence>
<sequence length="134" mass="15135">MQNEIIHTSIHQQPHVTYLYYVILNLNDCALQMVDDDGDDDLNLFRLFLTDLISSLYSTVLIDLNYGISIIDFIDLQVIEAQLESGIKASTYCAECVALLLLLLFSFTVALNGLSVYGEYQEGVIREEESYADP</sequence>
<dbReference type="AlphaFoldDB" id="A0A5J4V5K7"/>
<keyword evidence="1" id="KW-0812">Transmembrane</keyword>
<accession>A0A5J4V5K7</accession>
<keyword evidence="1" id="KW-1133">Transmembrane helix</keyword>
<reference evidence="2 3" key="1">
    <citation type="submission" date="2019-03" db="EMBL/GenBank/DDBJ databases">
        <title>Single cell metagenomics reveals metabolic interactions within the superorganism composed of flagellate Streblomastix strix and complex community of Bacteroidetes bacteria on its surface.</title>
        <authorList>
            <person name="Treitli S.C."/>
            <person name="Kolisko M."/>
            <person name="Husnik F."/>
            <person name="Keeling P."/>
            <person name="Hampl V."/>
        </authorList>
    </citation>
    <scope>NUCLEOTIDE SEQUENCE [LARGE SCALE GENOMIC DNA]</scope>
    <source>
        <strain evidence="2">ST1C</strain>
    </source>
</reference>
<organism evidence="2 3">
    <name type="scientific">Streblomastix strix</name>
    <dbReference type="NCBI Taxonomy" id="222440"/>
    <lineage>
        <taxon>Eukaryota</taxon>
        <taxon>Metamonada</taxon>
        <taxon>Preaxostyla</taxon>
        <taxon>Oxymonadida</taxon>
        <taxon>Streblomastigidae</taxon>
        <taxon>Streblomastix</taxon>
    </lineage>
</organism>
<evidence type="ECO:0000313" key="2">
    <source>
        <dbReference type="EMBL" id="KAA6378196.1"/>
    </source>
</evidence>
<comment type="caution">
    <text evidence="2">The sequence shown here is derived from an EMBL/GenBank/DDBJ whole genome shotgun (WGS) entry which is preliminary data.</text>
</comment>
<gene>
    <name evidence="2" type="ORF">EZS28_026275</name>
</gene>
<proteinExistence type="predicted"/>
<keyword evidence="1" id="KW-0472">Membrane</keyword>
<evidence type="ECO:0000313" key="3">
    <source>
        <dbReference type="Proteomes" id="UP000324800"/>
    </source>
</evidence>
<dbReference type="EMBL" id="SNRW01009313">
    <property type="protein sequence ID" value="KAA6378196.1"/>
    <property type="molecule type" value="Genomic_DNA"/>
</dbReference>
<dbReference type="Proteomes" id="UP000324800">
    <property type="component" value="Unassembled WGS sequence"/>
</dbReference>
<feature type="non-terminal residue" evidence="2">
    <location>
        <position position="134"/>
    </location>
</feature>
<protein>
    <submittedName>
        <fullName evidence="2">Uncharacterized protein</fullName>
    </submittedName>
</protein>
<feature type="transmembrane region" description="Helical" evidence="1">
    <location>
        <begin position="97"/>
        <end position="117"/>
    </location>
</feature>